<feature type="non-terminal residue" evidence="8">
    <location>
        <position position="1"/>
    </location>
</feature>
<dbReference type="SUPFAM" id="SSF46609">
    <property type="entry name" value="Fe,Mn superoxide dismutase (SOD), N-terminal domain"/>
    <property type="match status" value="1"/>
</dbReference>
<name>A0AAD9V5L7_ACRCE</name>
<evidence type="ECO:0000256" key="6">
    <source>
        <dbReference type="PIRSR" id="PIRSR000349-1"/>
    </source>
</evidence>
<reference evidence="8" key="1">
    <citation type="journal article" date="2023" name="G3 (Bethesda)">
        <title>Whole genome assembly and annotation of the endangered Caribbean coral Acropora cervicornis.</title>
        <authorList>
            <person name="Selwyn J.D."/>
            <person name="Vollmer S.V."/>
        </authorList>
    </citation>
    <scope>NUCLEOTIDE SEQUENCE</scope>
    <source>
        <strain evidence="8">K2</strain>
    </source>
</reference>
<comment type="catalytic activity">
    <reaction evidence="5">
        <text>2 superoxide + 2 H(+) = H2O2 + O2</text>
        <dbReference type="Rhea" id="RHEA:20696"/>
        <dbReference type="ChEBI" id="CHEBI:15378"/>
        <dbReference type="ChEBI" id="CHEBI:15379"/>
        <dbReference type="ChEBI" id="CHEBI:16240"/>
        <dbReference type="ChEBI" id="CHEBI:18421"/>
        <dbReference type="EC" id="1.15.1.1"/>
    </reaction>
</comment>
<keyword evidence="9" id="KW-1185">Reference proteome</keyword>
<dbReference type="PRINTS" id="PR01703">
    <property type="entry name" value="MNSODISMTASE"/>
</dbReference>
<dbReference type="Proteomes" id="UP001249851">
    <property type="component" value="Unassembled WGS sequence"/>
</dbReference>
<evidence type="ECO:0000256" key="5">
    <source>
        <dbReference type="ARBA" id="ARBA00049204"/>
    </source>
</evidence>
<dbReference type="InterPro" id="IPR036324">
    <property type="entry name" value="Mn/Fe_SOD_N_sf"/>
</dbReference>
<keyword evidence="3 6" id="KW-0479">Metal-binding</keyword>
<evidence type="ECO:0000256" key="1">
    <source>
        <dbReference type="ARBA" id="ARBA00008714"/>
    </source>
</evidence>
<dbReference type="EC" id="1.15.1.1" evidence="2"/>
<keyword evidence="4" id="KW-0560">Oxidoreductase</keyword>
<organism evidence="8 9">
    <name type="scientific">Acropora cervicornis</name>
    <name type="common">Staghorn coral</name>
    <dbReference type="NCBI Taxonomy" id="6130"/>
    <lineage>
        <taxon>Eukaryota</taxon>
        <taxon>Metazoa</taxon>
        <taxon>Cnidaria</taxon>
        <taxon>Anthozoa</taxon>
        <taxon>Hexacorallia</taxon>
        <taxon>Scleractinia</taxon>
        <taxon>Astrocoeniina</taxon>
        <taxon>Acroporidae</taxon>
        <taxon>Acropora</taxon>
    </lineage>
</organism>
<dbReference type="InterPro" id="IPR050265">
    <property type="entry name" value="Fe/Mn_Superoxide_Dismutase"/>
</dbReference>
<comment type="similarity">
    <text evidence="1">Belongs to the iron/manganese superoxide dismutase family.</text>
</comment>
<evidence type="ECO:0000256" key="2">
    <source>
        <dbReference type="ARBA" id="ARBA00012682"/>
    </source>
</evidence>
<feature type="domain" description="Manganese/iron superoxide dismutase C-terminal" evidence="7">
    <location>
        <begin position="86"/>
        <end position="187"/>
    </location>
</feature>
<dbReference type="InterPro" id="IPR001189">
    <property type="entry name" value="Mn/Fe_SOD"/>
</dbReference>
<evidence type="ECO:0000256" key="4">
    <source>
        <dbReference type="ARBA" id="ARBA00023002"/>
    </source>
</evidence>
<feature type="binding site" evidence="6">
    <location>
        <position position="158"/>
    </location>
    <ligand>
        <name>Mn(2+)</name>
        <dbReference type="ChEBI" id="CHEBI:29035"/>
    </ligand>
</feature>
<dbReference type="PANTHER" id="PTHR11404">
    <property type="entry name" value="SUPEROXIDE DISMUTASE 2"/>
    <property type="match status" value="1"/>
</dbReference>
<dbReference type="InterPro" id="IPR019832">
    <property type="entry name" value="Mn/Fe_SOD_C"/>
</dbReference>
<feature type="binding site" evidence="6">
    <location>
        <position position="154"/>
    </location>
    <ligand>
        <name>Mn(2+)</name>
        <dbReference type="ChEBI" id="CHEBI:29035"/>
    </ligand>
</feature>
<comment type="caution">
    <text evidence="8">The sequence shown here is derived from an EMBL/GenBank/DDBJ whole genome shotgun (WGS) entry which is preliminary data.</text>
</comment>
<dbReference type="EMBL" id="JARQWQ010000030">
    <property type="protein sequence ID" value="KAK2562129.1"/>
    <property type="molecule type" value="Genomic_DNA"/>
</dbReference>
<gene>
    <name evidence="8" type="ORF">P5673_014890</name>
</gene>
<sequence>SLLHLSQMLCRSVRRVLPYKKVLTSVCAGVSSKAKHELPELPYKYDALKPAICEEIMQLHHKVHHATYVKNLNAAEEKYAEAQAEGGLMDAIQKDFGDFKSFKQQLTTATVAIQGSGWGWLGYNKVTKGLEIRTTANQDPLQPTTGLVPLLGFDVWEHAYYLQYKSARIDYVNAIYDIVSWANVTERFNAAIGA</sequence>
<evidence type="ECO:0000313" key="8">
    <source>
        <dbReference type="EMBL" id="KAK2562129.1"/>
    </source>
</evidence>
<accession>A0AAD9V5L7</accession>
<dbReference type="GO" id="GO:0030145">
    <property type="term" value="F:manganese ion binding"/>
    <property type="evidence" value="ECO:0007669"/>
    <property type="project" value="TreeGrafter"/>
</dbReference>
<dbReference type="SUPFAM" id="SSF54719">
    <property type="entry name" value="Fe,Mn superoxide dismutase (SOD), C-terminal domain"/>
    <property type="match status" value="1"/>
</dbReference>
<dbReference type="FunFam" id="3.55.40.20:FF:000004">
    <property type="entry name" value="Superoxide dismutase [Fe]"/>
    <property type="match status" value="1"/>
</dbReference>
<reference evidence="8" key="2">
    <citation type="journal article" date="2023" name="Science">
        <title>Genomic signatures of disease resistance in endangered staghorn corals.</title>
        <authorList>
            <person name="Vollmer S.V."/>
            <person name="Selwyn J.D."/>
            <person name="Despard B.A."/>
            <person name="Roesel C.L."/>
        </authorList>
    </citation>
    <scope>NUCLEOTIDE SEQUENCE</scope>
    <source>
        <strain evidence="8">K2</strain>
    </source>
</reference>
<dbReference type="PROSITE" id="PS00088">
    <property type="entry name" value="SOD_MN"/>
    <property type="match status" value="1"/>
</dbReference>
<dbReference type="GO" id="GO:0004784">
    <property type="term" value="F:superoxide dismutase activity"/>
    <property type="evidence" value="ECO:0007669"/>
    <property type="project" value="UniProtKB-EC"/>
</dbReference>
<dbReference type="GO" id="GO:0005739">
    <property type="term" value="C:mitochondrion"/>
    <property type="evidence" value="ECO:0007669"/>
    <property type="project" value="TreeGrafter"/>
</dbReference>
<evidence type="ECO:0000313" key="9">
    <source>
        <dbReference type="Proteomes" id="UP001249851"/>
    </source>
</evidence>
<dbReference type="InterPro" id="IPR036314">
    <property type="entry name" value="SOD_C_sf"/>
</dbReference>
<dbReference type="InterPro" id="IPR019833">
    <property type="entry name" value="Mn/Fe_SOD_BS"/>
</dbReference>
<protein>
    <recommendedName>
        <fullName evidence="2">superoxide dismutase</fullName>
        <ecNumber evidence="2">1.15.1.1</ecNumber>
    </recommendedName>
</protein>
<dbReference type="AlphaFoldDB" id="A0AAD9V5L7"/>
<dbReference type="PIRSF" id="PIRSF000349">
    <property type="entry name" value="SODismutase"/>
    <property type="match status" value="1"/>
</dbReference>
<evidence type="ECO:0000259" key="7">
    <source>
        <dbReference type="Pfam" id="PF02777"/>
    </source>
</evidence>
<evidence type="ECO:0000256" key="3">
    <source>
        <dbReference type="ARBA" id="ARBA00022723"/>
    </source>
</evidence>
<dbReference type="Pfam" id="PF02777">
    <property type="entry name" value="Sod_Fe_C"/>
    <property type="match status" value="1"/>
</dbReference>
<dbReference type="Gene3D" id="3.55.40.20">
    <property type="entry name" value="Iron/manganese superoxide dismutase, C-terminal domain"/>
    <property type="match status" value="1"/>
</dbReference>
<proteinExistence type="inferred from homology"/>
<dbReference type="PANTHER" id="PTHR11404:SF6">
    <property type="entry name" value="SUPEROXIDE DISMUTASE [MN], MITOCHONDRIAL"/>
    <property type="match status" value="1"/>
</dbReference>
<feature type="binding site" evidence="6">
    <location>
        <position position="60"/>
    </location>
    <ligand>
        <name>Mn(2+)</name>
        <dbReference type="ChEBI" id="CHEBI:29035"/>
    </ligand>
</feature>